<keyword evidence="2" id="KW-1185">Reference proteome</keyword>
<dbReference type="RefSeq" id="WP_110257451.1">
    <property type="nucleotide sequence ID" value="NZ_QJKB01000010.1"/>
</dbReference>
<reference evidence="1 2" key="1">
    <citation type="submission" date="2018-05" db="EMBL/GenBank/DDBJ databases">
        <title>Genomic Encyclopedia of Type Strains, Phase IV (KMG-IV): sequencing the most valuable type-strain genomes for metagenomic binning, comparative biology and taxonomic classification.</title>
        <authorList>
            <person name="Goeker M."/>
        </authorList>
    </citation>
    <scope>NUCLEOTIDE SEQUENCE [LARGE SCALE GENOMIC DNA]</scope>
    <source>
        <strain evidence="1 2">DSM 19792</strain>
    </source>
</reference>
<name>A0A318JHR5_9BURK</name>
<dbReference type="AlphaFoldDB" id="A0A318JHR5"/>
<organism evidence="1 2">
    <name type="scientific">Undibacterium pigrum</name>
    <dbReference type="NCBI Taxonomy" id="401470"/>
    <lineage>
        <taxon>Bacteria</taxon>
        <taxon>Pseudomonadati</taxon>
        <taxon>Pseudomonadota</taxon>
        <taxon>Betaproteobacteria</taxon>
        <taxon>Burkholderiales</taxon>
        <taxon>Oxalobacteraceae</taxon>
        <taxon>Undibacterium</taxon>
    </lineage>
</organism>
<dbReference type="Proteomes" id="UP000247792">
    <property type="component" value="Unassembled WGS sequence"/>
</dbReference>
<sequence>MRRIWIVTGTVVTVAAAAVAYQLSKHWKDYHYVGTRLMVDMSQPDALIRTSSLSKLPRDLLQVPIAKDVLTEDLAFYYEQNEDRLGLNGAVKRIAYEHDLDWQDKLYASIFNEPAEVAFWRDGKGALRHYAVVMRMGLFNKALQEAAKVAMKDGQLKLAGNISTSNGKAQIMALEVNPRRTLLLISQGDRVVVLSDPGLLFDGSNSVVTEARAAVAKWLEHDGALSLQFDLDNIAPAPAQAAGTAKHTMAIGAPTMALGYGAFVSGFKGMRFDFGGNWSTSVWLDSKKTSSAQLLDPALWTAAPANPSACITVPIDWSMVNTVLKQADAKPKLPDQALAPLPGPGLACWYRESNLYSPVFITKLPLNTANRDATLQAMATWAIASGEQAAPGKGTTKAKPDQKLWRNTKSMATLAASGDFVVFSPDGGLVEKVVDTIARSNPSVADQTSGAQSTLGLITPRPLSEMAQREIYAALAKPEDASFLEAAKTHLPARMKALATYPPIRLELSKAQASGKAWQKVEWVSKEKSN</sequence>
<dbReference type="Pfam" id="PF09909">
    <property type="entry name" value="DUF2138"/>
    <property type="match status" value="1"/>
</dbReference>
<comment type="caution">
    <text evidence="1">The sequence shown here is derived from an EMBL/GenBank/DDBJ whole genome shotgun (WGS) entry which is preliminary data.</text>
</comment>
<protein>
    <submittedName>
        <fullName evidence="1">Uncharacterized protein YfaA (DUF2138 family)</fullName>
    </submittedName>
</protein>
<proteinExistence type="predicted"/>
<dbReference type="InterPro" id="IPR018671">
    <property type="entry name" value="DUF2138"/>
</dbReference>
<evidence type="ECO:0000313" key="2">
    <source>
        <dbReference type="Proteomes" id="UP000247792"/>
    </source>
</evidence>
<dbReference type="EMBL" id="QJKB01000010">
    <property type="protein sequence ID" value="PXX39802.1"/>
    <property type="molecule type" value="Genomic_DNA"/>
</dbReference>
<gene>
    <name evidence="1" type="ORF">DFR42_110168</name>
</gene>
<dbReference type="OrthoDB" id="6978897at2"/>
<accession>A0A318JHR5</accession>
<evidence type="ECO:0000313" key="1">
    <source>
        <dbReference type="EMBL" id="PXX39802.1"/>
    </source>
</evidence>